<dbReference type="SUPFAM" id="SSF69848">
    <property type="entry name" value="LCCL domain"/>
    <property type="match status" value="1"/>
</dbReference>
<keyword evidence="2" id="KW-1133">Transmembrane helix</keyword>
<dbReference type="AlphaFoldDB" id="A0A1E4U102"/>
<evidence type="ECO:0000259" key="3">
    <source>
        <dbReference type="Pfam" id="PF03815"/>
    </source>
</evidence>
<organism evidence="4 5">
    <name type="scientific">Pachysolen tannophilus NRRL Y-2460</name>
    <dbReference type="NCBI Taxonomy" id="669874"/>
    <lineage>
        <taxon>Eukaryota</taxon>
        <taxon>Fungi</taxon>
        <taxon>Dikarya</taxon>
        <taxon>Ascomycota</taxon>
        <taxon>Saccharomycotina</taxon>
        <taxon>Pichiomycetes</taxon>
        <taxon>Pachysolenaceae</taxon>
        <taxon>Pachysolen</taxon>
    </lineage>
</organism>
<feature type="transmembrane region" description="Helical" evidence="2">
    <location>
        <begin position="544"/>
        <end position="573"/>
    </location>
</feature>
<evidence type="ECO:0000313" key="4">
    <source>
        <dbReference type="EMBL" id="ODV97670.1"/>
    </source>
</evidence>
<dbReference type="InterPro" id="IPR036609">
    <property type="entry name" value="LCCL_sf"/>
</dbReference>
<dbReference type="OrthoDB" id="441660at2759"/>
<keyword evidence="5" id="KW-1185">Reference proteome</keyword>
<dbReference type="InterPro" id="IPR004043">
    <property type="entry name" value="LCCL"/>
</dbReference>
<evidence type="ECO:0000313" key="5">
    <source>
        <dbReference type="Proteomes" id="UP000094236"/>
    </source>
</evidence>
<name>A0A1E4U102_PACTA</name>
<dbReference type="Gene3D" id="2.170.130.20">
    <property type="entry name" value="LCCL-like domain"/>
    <property type="match status" value="1"/>
</dbReference>
<dbReference type="PANTHER" id="PTHR31331:SF1">
    <property type="entry name" value="CYSTEINE RICH SECRETORY PROTEIN LCCL DOMAIN CONTAINING 2"/>
    <property type="match status" value="1"/>
</dbReference>
<accession>A0A1E4U102</accession>
<feature type="compositionally biased region" description="Low complexity" evidence="1">
    <location>
        <begin position="9"/>
        <end position="31"/>
    </location>
</feature>
<dbReference type="STRING" id="669874.A0A1E4U102"/>
<feature type="transmembrane region" description="Helical" evidence="2">
    <location>
        <begin position="487"/>
        <end position="506"/>
    </location>
</feature>
<keyword evidence="2" id="KW-0472">Membrane</keyword>
<feature type="transmembrane region" description="Helical" evidence="2">
    <location>
        <begin position="143"/>
        <end position="163"/>
    </location>
</feature>
<reference evidence="5" key="1">
    <citation type="submission" date="2016-05" db="EMBL/GenBank/DDBJ databases">
        <title>Comparative genomics of biotechnologically important yeasts.</title>
        <authorList>
            <consortium name="DOE Joint Genome Institute"/>
            <person name="Riley R."/>
            <person name="Haridas S."/>
            <person name="Wolfe K.H."/>
            <person name="Lopes M.R."/>
            <person name="Hittinger C.T."/>
            <person name="Goker M."/>
            <person name="Salamov A."/>
            <person name="Wisecaver J."/>
            <person name="Long T.M."/>
            <person name="Aerts A.L."/>
            <person name="Barry K."/>
            <person name="Choi C."/>
            <person name="Clum A."/>
            <person name="Coughlan A.Y."/>
            <person name="Deshpande S."/>
            <person name="Douglass A.P."/>
            <person name="Hanson S.J."/>
            <person name="Klenk H.-P."/>
            <person name="Labutti K."/>
            <person name="Lapidus A."/>
            <person name="Lindquist E."/>
            <person name="Lipzen A."/>
            <person name="Meier-Kolthoff J.P."/>
            <person name="Ohm R.A."/>
            <person name="Otillar R.P."/>
            <person name="Pangilinan J."/>
            <person name="Peng Y."/>
            <person name="Rokas A."/>
            <person name="Rosa C.A."/>
            <person name="Scheuner C."/>
            <person name="Sibirny A.A."/>
            <person name="Slot J.C."/>
            <person name="Stielow J.B."/>
            <person name="Sun H."/>
            <person name="Kurtzman C.P."/>
            <person name="Blackwell M."/>
            <person name="Grigoriev I.V."/>
            <person name="Jeffries T.W."/>
        </authorList>
    </citation>
    <scope>NUCLEOTIDE SEQUENCE [LARGE SCALE GENOMIC DNA]</scope>
    <source>
        <strain evidence="5">NRRL Y-2460</strain>
    </source>
</reference>
<sequence>MSSVDDLKSGVYSDNTGSSSSTSSFPQGNTSFSSHASSYRQDDNDSFPDDIELQHLIVSDNSDSNKIGNSDNSDPVFDDEFSLNEFAPSWNVLTPWEKFKFICYKFWYGPTDPADDPPQFNNLFLKKFELIPSKLNQYIPKRFRILILLVYLVLWFLLCYSILRPSLTYARTYQEVDPEDGALKTHDIISLSCNDEKFFWKGKNAKCGLDARDCKPFTDREVVFSCPALCDRGSWTYSSIPIGDQSIKYRGYFVGGGELSAQDRSKDNNNEVLTYPYRADSFPCGAAIHSGILSPFLGGCAKISYTGGQASFPSKPGHYGVDDSIEFNTFFPASYVFMSVPNAFNCYDPRLLIVLINFILGGPVMYFCSGFVAFWIITIVAFWTICLALDPPLIVNPLDPESLPSLISLGLERLLPSLFILYVLWHFAIGNTLSDPPKESQKHGSPLSKLILWYPLFWLGILNNVTFDRLPVDRLTIQDIKEQPGSLSAIVGIAGLIITCAVIQAYRLWLTGYLRKYVYLYLSFIALLIFISQLKGLTLRVHHYILAMLLIPGTGTKGLSAMLFQGLLVGLFLSGASRWGLDSIAETTRALRRSDPGGTVEPPVFVQFDNDSKTLSWKDEDGFDLPGIVDGVMQHPNDELNGYSLLINDVERYKGDEASLNISKLIDSNEEFADLLSMAFAKIGSENGEINTDANGDIDLYLRISRASTHSGKRSDYTRAGILKWPSGEFIKPKKGVT</sequence>
<dbReference type="EMBL" id="KV454011">
    <property type="protein sequence ID" value="ODV97670.1"/>
    <property type="molecule type" value="Genomic_DNA"/>
</dbReference>
<feature type="transmembrane region" description="Helical" evidence="2">
    <location>
        <begin position="518"/>
        <end position="538"/>
    </location>
</feature>
<feature type="transmembrane region" description="Helical" evidence="2">
    <location>
        <begin position="352"/>
        <end position="385"/>
    </location>
</feature>
<proteinExistence type="predicted"/>
<dbReference type="Pfam" id="PF03815">
    <property type="entry name" value="LCCL"/>
    <property type="match status" value="1"/>
</dbReference>
<dbReference type="Proteomes" id="UP000094236">
    <property type="component" value="Unassembled WGS sequence"/>
</dbReference>
<dbReference type="InterPro" id="IPR051957">
    <property type="entry name" value="CRISP-LCCL_domain"/>
</dbReference>
<dbReference type="PANTHER" id="PTHR31331">
    <property type="entry name" value="LCCL DOMAIN PROTEIN (AFU_ORTHOLOGUE AFUA_5G08630)"/>
    <property type="match status" value="1"/>
</dbReference>
<evidence type="ECO:0000256" key="2">
    <source>
        <dbReference type="SAM" id="Phobius"/>
    </source>
</evidence>
<feature type="domain" description="LCCL" evidence="3">
    <location>
        <begin position="210"/>
        <end position="322"/>
    </location>
</feature>
<feature type="region of interest" description="Disordered" evidence="1">
    <location>
        <begin position="1"/>
        <end position="46"/>
    </location>
</feature>
<evidence type="ECO:0000256" key="1">
    <source>
        <dbReference type="SAM" id="MobiDB-lite"/>
    </source>
</evidence>
<gene>
    <name evidence="4" type="ORF">PACTADRAFT_47541</name>
</gene>
<keyword evidence="2" id="KW-0812">Transmembrane</keyword>
<protein>
    <recommendedName>
        <fullName evidence="3">LCCL domain-containing protein</fullName>
    </recommendedName>
</protein>
<feature type="transmembrane region" description="Helical" evidence="2">
    <location>
        <begin position="450"/>
        <end position="467"/>
    </location>
</feature>
<feature type="transmembrane region" description="Helical" evidence="2">
    <location>
        <begin position="405"/>
        <end position="429"/>
    </location>
</feature>